<name>A0A2V3U4T2_9HYPH</name>
<proteinExistence type="predicted"/>
<accession>A0A2V3U4T2</accession>
<feature type="transmembrane region" description="Helical" evidence="1">
    <location>
        <begin position="59"/>
        <end position="78"/>
    </location>
</feature>
<feature type="transmembrane region" description="Helical" evidence="1">
    <location>
        <begin position="85"/>
        <end position="105"/>
    </location>
</feature>
<dbReference type="Proteomes" id="UP000248021">
    <property type="component" value="Unassembled WGS sequence"/>
</dbReference>
<dbReference type="RefSeq" id="WP_210206456.1">
    <property type="nucleotide sequence ID" value="NZ_JAHBRY010000001.1"/>
</dbReference>
<dbReference type="AlphaFoldDB" id="A0A2V3U4T2"/>
<keyword evidence="1" id="KW-0812">Transmembrane</keyword>
<evidence type="ECO:0000313" key="3">
    <source>
        <dbReference type="Proteomes" id="UP000248021"/>
    </source>
</evidence>
<protein>
    <submittedName>
        <fullName evidence="2">Uncharacterized protein</fullName>
    </submittedName>
</protein>
<reference evidence="2 3" key="1">
    <citation type="submission" date="2018-05" db="EMBL/GenBank/DDBJ databases">
        <title>Genomic Encyclopedia of Type Strains, Phase IV (KMG-IV): sequencing the most valuable type-strain genomes for metagenomic binning, comparative biology and taxonomic classification.</title>
        <authorList>
            <person name="Goeker M."/>
        </authorList>
    </citation>
    <scope>NUCLEOTIDE SEQUENCE [LARGE SCALE GENOMIC DNA]</scope>
    <source>
        <strain evidence="2 3">DSM 6462</strain>
    </source>
</reference>
<keyword evidence="3" id="KW-1185">Reference proteome</keyword>
<evidence type="ECO:0000313" key="2">
    <source>
        <dbReference type="EMBL" id="PXW57950.1"/>
    </source>
</evidence>
<feature type="transmembrane region" description="Helical" evidence="1">
    <location>
        <begin position="117"/>
        <end position="143"/>
    </location>
</feature>
<keyword evidence="1" id="KW-0472">Membrane</keyword>
<evidence type="ECO:0000256" key="1">
    <source>
        <dbReference type="SAM" id="Phobius"/>
    </source>
</evidence>
<gene>
    <name evidence="2" type="ORF">C7450_106122</name>
</gene>
<feature type="transmembrane region" description="Helical" evidence="1">
    <location>
        <begin position="16"/>
        <end position="39"/>
    </location>
</feature>
<organism evidence="2 3">
    <name type="scientific">Chelatococcus asaccharovorans</name>
    <dbReference type="NCBI Taxonomy" id="28210"/>
    <lineage>
        <taxon>Bacteria</taxon>
        <taxon>Pseudomonadati</taxon>
        <taxon>Pseudomonadota</taxon>
        <taxon>Alphaproteobacteria</taxon>
        <taxon>Hyphomicrobiales</taxon>
        <taxon>Chelatococcaceae</taxon>
        <taxon>Chelatococcus</taxon>
    </lineage>
</organism>
<comment type="caution">
    <text evidence="2">The sequence shown here is derived from an EMBL/GenBank/DDBJ whole genome shotgun (WGS) entry which is preliminary data.</text>
</comment>
<sequence>MVSDRRFHSWAARTPWAVFLIAPIVGYGVIVAILAFALASATSPGMAPAWFGAVGRATGYFAAFVARLILAWTLAFVARRQRSRAIWPLIGMGLTIIAATVIELQVRLAGPQQGGEIAIALTMPSVMQIAALLLAAAAPLLLLRKHDQAVSRG</sequence>
<keyword evidence="1" id="KW-1133">Transmembrane helix</keyword>
<dbReference type="EMBL" id="QJJK01000006">
    <property type="protein sequence ID" value="PXW57950.1"/>
    <property type="molecule type" value="Genomic_DNA"/>
</dbReference>